<dbReference type="PANTHER" id="PTHR38031">
    <property type="entry name" value="SULFUR CARRIER PROTEIN SLR0821-RELATED"/>
    <property type="match status" value="1"/>
</dbReference>
<dbReference type="InterPro" id="IPR052045">
    <property type="entry name" value="Sulfur_Carrier/Prot_Modifier"/>
</dbReference>
<dbReference type="InterPro" id="IPR012675">
    <property type="entry name" value="Beta-grasp_dom_sf"/>
</dbReference>
<dbReference type="Pfam" id="PF02597">
    <property type="entry name" value="ThiS"/>
    <property type="match status" value="1"/>
</dbReference>
<sequence>MRWKLFANLAETAGERETEVDVEPGATLRDALDALFDRHPELREQVTDDDGTLHDHVRVLRNSTDPFVEGEGYETTLEADDELAMFPPVSGG</sequence>
<organism evidence="1 2">
    <name type="scientific">Halomarina salina</name>
    <dbReference type="NCBI Taxonomy" id="1872699"/>
    <lineage>
        <taxon>Archaea</taxon>
        <taxon>Methanobacteriati</taxon>
        <taxon>Methanobacteriota</taxon>
        <taxon>Stenosarchaea group</taxon>
        <taxon>Halobacteria</taxon>
        <taxon>Halobacteriales</taxon>
        <taxon>Natronomonadaceae</taxon>
        <taxon>Halomarina</taxon>
    </lineage>
</organism>
<dbReference type="InterPro" id="IPR010038">
    <property type="entry name" value="MoaD_arc-typ"/>
</dbReference>
<reference evidence="1 2" key="1">
    <citation type="journal article" date="2019" name="Int. J. Syst. Evol. Microbiol.">
        <title>The Global Catalogue of Microorganisms (GCM) 10K type strain sequencing project: providing services to taxonomists for standard genome sequencing and annotation.</title>
        <authorList>
            <consortium name="The Broad Institute Genomics Platform"/>
            <consortium name="The Broad Institute Genome Sequencing Center for Infectious Disease"/>
            <person name="Wu L."/>
            <person name="Ma J."/>
        </authorList>
    </citation>
    <scope>NUCLEOTIDE SEQUENCE [LARGE SCALE GENOMIC DNA]</scope>
    <source>
        <strain evidence="1 2">CGMCC 1.12543</strain>
    </source>
</reference>
<dbReference type="SUPFAM" id="SSF54285">
    <property type="entry name" value="MoaD/ThiS"/>
    <property type="match status" value="1"/>
</dbReference>
<dbReference type="Gene3D" id="3.10.20.30">
    <property type="match status" value="1"/>
</dbReference>
<dbReference type="RefSeq" id="WP_247415958.1">
    <property type="nucleotide sequence ID" value="NZ_JALLGW010000001.1"/>
</dbReference>
<comment type="caution">
    <text evidence="1">The sequence shown here is derived from an EMBL/GenBank/DDBJ whole genome shotgun (WGS) entry which is preliminary data.</text>
</comment>
<dbReference type="PANTHER" id="PTHR38031:SF1">
    <property type="entry name" value="SULFUR CARRIER PROTEIN CYSO"/>
    <property type="match status" value="1"/>
</dbReference>
<gene>
    <name evidence="1" type="ORF">ACFPYI_14385</name>
</gene>
<dbReference type="InterPro" id="IPR016155">
    <property type="entry name" value="Mopterin_synth/thiamin_S_b"/>
</dbReference>
<name>A0ABD5RQE7_9EURY</name>
<protein>
    <submittedName>
        <fullName evidence="1">Ubiquitin-like small modifier protein 1</fullName>
    </submittedName>
</protein>
<accession>A0ABD5RQE7</accession>
<proteinExistence type="predicted"/>
<dbReference type="NCBIfam" id="NF041918">
    <property type="entry name" value="SAMP1"/>
    <property type="match status" value="1"/>
</dbReference>
<dbReference type="CDD" id="cd17505">
    <property type="entry name" value="Ubl_SAMP1_like"/>
    <property type="match status" value="1"/>
</dbReference>
<evidence type="ECO:0000313" key="1">
    <source>
        <dbReference type="EMBL" id="MFC5972524.1"/>
    </source>
</evidence>
<dbReference type="NCBIfam" id="TIGR01687">
    <property type="entry name" value="moaD_arch"/>
    <property type="match status" value="1"/>
</dbReference>
<dbReference type="InterPro" id="IPR003749">
    <property type="entry name" value="ThiS/MoaD-like"/>
</dbReference>
<evidence type="ECO:0000313" key="2">
    <source>
        <dbReference type="Proteomes" id="UP001596099"/>
    </source>
</evidence>
<keyword evidence="2" id="KW-1185">Reference proteome</keyword>
<dbReference type="Proteomes" id="UP001596099">
    <property type="component" value="Unassembled WGS sequence"/>
</dbReference>
<dbReference type="EMBL" id="JBHSQH010000001">
    <property type="protein sequence ID" value="MFC5972524.1"/>
    <property type="molecule type" value="Genomic_DNA"/>
</dbReference>
<dbReference type="InterPro" id="IPR054834">
    <property type="entry name" value="SAMP1_3"/>
</dbReference>
<dbReference type="AlphaFoldDB" id="A0ABD5RQE7"/>